<keyword evidence="7" id="KW-1185">Reference proteome</keyword>
<evidence type="ECO:0000256" key="2">
    <source>
        <dbReference type="ARBA" id="ARBA00023004"/>
    </source>
</evidence>
<keyword evidence="4" id="KW-0503">Monooxygenase</keyword>
<evidence type="ECO:0000313" key="6">
    <source>
        <dbReference type="EMBL" id="URE40267.1"/>
    </source>
</evidence>
<dbReference type="GO" id="GO:0010268">
    <property type="term" value="P:brassinosteroid homeostasis"/>
    <property type="evidence" value="ECO:0007669"/>
    <property type="project" value="TreeGrafter"/>
</dbReference>
<dbReference type="InterPro" id="IPR002401">
    <property type="entry name" value="Cyt_P450_E_grp-I"/>
</dbReference>
<comment type="similarity">
    <text evidence="4">Belongs to the cytochrome P450 family.</text>
</comment>
<dbReference type="GO" id="GO:0020037">
    <property type="term" value="F:heme binding"/>
    <property type="evidence" value="ECO:0007669"/>
    <property type="project" value="InterPro"/>
</dbReference>
<feature type="transmembrane region" description="Helical" evidence="5">
    <location>
        <begin position="37"/>
        <end position="57"/>
    </location>
</feature>
<sequence>MDFTCVHEVSSGACEDGGTVTYKGVDRGIQVGKMDRLMMMMMIWATLMALLMAAIISQARKMRRSHKRARLPAGSPGWPLVGETLEFVSCAYSPRPESFMDKRRLLYGKVFRSHLFGSPTIVSTDAEVSRWVLQSDGRSFVPSYPKSLMELMGKSSILLINGNLQRRVHGLIGAFFKSSDLKAQITRDMQCFVQRSMSSWTNERLIHIQDEAKHIVFQILVKGLIGLQSVTETQFLKQQFKEFIAGLMSLPAKKKMVTLIKSIILEKRKNNRGRTPLDVVDVLINDASDQLTDDLISDNMIDLMIPAEDSVPVLVTLAVKYLSECPLALQQLEVQFMIIKHESLLVLPSACPHHEPINHHTRLQVENIREDSEHAMHCMGEENMQLKKRRSLPGEDLQWTDYMSLSFTQDVITETLRLGNIISGIMRKAVRDVEIKGHFIPKGWCVFTYFRSVHLDENHYDEAYKFDPWRWKDKDMSTCSFTPFGGGQRLCPGLDLARLEASIFLHHLVTNFTWVAEEDQIVNFPTVRMKRRMPIRVRRKT</sequence>
<dbReference type="InterPro" id="IPR017972">
    <property type="entry name" value="Cyt_P450_CS"/>
</dbReference>
<keyword evidence="1 3" id="KW-0479">Metal-binding</keyword>
<dbReference type="AlphaFoldDB" id="A0A9E7L1B5"/>
<evidence type="ECO:0000313" key="7">
    <source>
        <dbReference type="Proteomes" id="UP001055439"/>
    </source>
</evidence>
<evidence type="ECO:0000256" key="4">
    <source>
        <dbReference type="RuleBase" id="RU000461"/>
    </source>
</evidence>
<evidence type="ECO:0000256" key="3">
    <source>
        <dbReference type="PIRSR" id="PIRSR602401-1"/>
    </source>
</evidence>
<keyword evidence="5" id="KW-0812">Transmembrane</keyword>
<dbReference type="InterPro" id="IPR001128">
    <property type="entry name" value="Cyt_P450"/>
</dbReference>
<dbReference type="Pfam" id="PF00067">
    <property type="entry name" value="p450"/>
    <property type="match status" value="2"/>
</dbReference>
<comment type="cofactor">
    <cofactor evidence="3">
        <name>heme</name>
        <dbReference type="ChEBI" id="CHEBI:30413"/>
    </cofactor>
</comment>
<name>A0A9E7L1B5_9LILI</name>
<dbReference type="GO" id="GO:0005506">
    <property type="term" value="F:iron ion binding"/>
    <property type="evidence" value="ECO:0007669"/>
    <property type="project" value="InterPro"/>
</dbReference>
<evidence type="ECO:0000256" key="1">
    <source>
        <dbReference type="ARBA" id="ARBA00022723"/>
    </source>
</evidence>
<keyword evidence="5" id="KW-1133">Transmembrane helix</keyword>
<dbReference type="GO" id="GO:0016709">
    <property type="term" value="F:oxidoreductase activity, acting on paired donors, with incorporation or reduction of molecular oxygen, NAD(P)H as one donor, and incorporation of one atom of oxygen"/>
    <property type="evidence" value="ECO:0007669"/>
    <property type="project" value="TreeGrafter"/>
</dbReference>
<dbReference type="CDD" id="cd11043">
    <property type="entry name" value="CYP90-like"/>
    <property type="match status" value="1"/>
</dbReference>
<proteinExistence type="inferred from homology"/>
<keyword evidence="2 3" id="KW-0408">Iron</keyword>
<dbReference type="GO" id="GO:0016125">
    <property type="term" value="P:sterol metabolic process"/>
    <property type="evidence" value="ECO:0007669"/>
    <property type="project" value="TreeGrafter"/>
</dbReference>
<keyword evidence="5" id="KW-0472">Membrane</keyword>
<dbReference type="PANTHER" id="PTHR24286:SF30">
    <property type="entry name" value="3-EPI-6-DEOXOCATHASTERONE 23-MONOOXYGENASE CYP90D1"/>
    <property type="match status" value="1"/>
</dbReference>
<evidence type="ECO:0000256" key="5">
    <source>
        <dbReference type="SAM" id="Phobius"/>
    </source>
</evidence>
<accession>A0A9E7L1B5</accession>
<dbReference type="Proteomes" id="UP001055439">
    <property type="component" value="Chromosome 8"/>
</dbReference>
<dbReference type="OrthoDB" id="3945418at2759"/>
<protein>
    <submittedName>
        <fullName evidence="6">Cytochrome P450</fullName>
    </submittedName>
</protein>
<keyword evidence="4" id="KW-0560">Oxidoreductase</keyword>
<feature type="binding site" description="axial binding residue" evidence="3">
    <location>
        <position position="491"/>
    </location>
    <ligand>
        <name>heme</name>
        <dbReference type="ChEBI" id="CHEBI:30413"/>
    </ligand>
    <ligandPart>
        <name>Fe</name>
        <dbReference type="ChEBI" id="CHEBI:18248"/>
    </ligandPart>
</feature>
<dbReference type="PRINTS" id="PR00463">
    <property type="entry name" value="EP450I"/>
</dbReference>
<gene>
    <name evidence="6" type="ORF">MUK42_03241</name>
</gene>
<dbReference type="PROSITE" id="PS00086">
    <property type="entry name" value="CYTOCHROME_P450"/>
    <property type="match status" value="1"/>
</dbReference>
<dbReference type="GO" id="GO:0016132">
    <property type="term" value="P:brassinosteroid biosynthetic process"/>
    <property type="evidence" value="ECO:0007669"/>
    <property type="project" value="TreeGrafter"/>
</dbReference>
<dbReference type="EMBL" id="CP097510">
    <property type="protein sequence ID" value="URE40267.1"/>
    <property type="molecule type" value="Genomic_DNA"/>
</dbReference>
<keyword evidence="3 4" id="KW-0349">Heme</keyword>
<organism evidence="6 7">
    <name type="scientific">Musa troglodytarum</name>
    <name type="common">fe'i banana</name>
    <dbReference type="NCBI Taxonomy" id="320322"/>
    <lineage>
        <taxon>Eukaryota</taxon>
        <taxon>Viridiplantae</taxon>
        <taxon>Streptophyta</taxon>
        <taxon>Embryophyta</taxon>
        <taxon>Tracheophyta</taxon>
        <taxon>Spermatophyta</taxon>
        <taxon>Magnoliopsida</taxon>
        <taxon>Liliopsida</taxon>
        <taxon>Zingiberales</taxon>
        <taxon>Musaceae</taxon>
        <taxon>Musa</taxon>
    </lineage>
</organism>
<dbReference type="InterPro" id="IPR036396">
    <property type="entry name" value="Cyt_P450_sf"/>
</dbReference>
<dbReference type="SUPFAM" id="SSF48264">
    <property type="entry name" value="Cytochrome P450"/>
    <property type="match status" value="1"/>
</dbReference>
<dbReference type="PANTHER" id="PTHR24286">
    <property type="entry name" value="CYTOCHROME P450 26"/>
    <property type="match status" value="1"/>
</dbReference>
<dbReference type="Gene3D" id="1.10.630.10">
    <property type="entry name" value="Cytochrome P450"/>
    <property type="match status" value="2"/>
</dbReference>
<reference evidence="6" key="1">
    <citation type="submission" date="2022-05" db="EMBL/GenBank/DDBJ databases">
        <title>The Musa troglodytarum L. genome provides insights into the mechanism of non-climacteric behaviour and enrichment of carotenoids.</title>
        <authorList>
            <person name="Wang J."/>
        </authorList>
    </citation>
    <scope>NUCLEOTIDE SEQUENCE</scope>
    <source>
        <tissue evidence="6">Leaf</tissue>
    </source>
</reference>